<sequence>MGGPSAPTDLNGEILDNDDFLVRWRRPGRPAGPLGGYMVSWKCPGAEEISAITTETQLALKDLPNKGTNCTFLVKGFNLGPWDHQFVGDSAEFSFQLPERSPLSFFEDHDEDSPPPRA</sequence>
<dbReference type="AlphaFoldDB" id="A0A0K8RIG7"/>
<accession>A0A0K8RIG7</accession>
<dbReference type="SUPFAM" id="SSF49265">
    <property type="entry name" value="Fibronectin type III"/>
    <property type="match status" value="1"/>
</dbReference>
<dbReference type="InterPro" id="IPR013783">
    <property type="entry name" value="Ig-like_fold"/>
</dbReference>
<protein>
    <submittedName>
        <fullName evidence="1">Putative neural cell adhesion molecule l1</fullName>
    </submittedName>
</protein>
<dbReference type="InterPro" id="IPR003961">
    <property type="entry name" value="FN3_dom"/>
</dbReference>
<reference evidence="1" key="1">
    <citation type="submission" date="2012-12" db="EMBL/GenBank/DDBJ databases">
        <title>Identification and characterization of a phenylalanine ammonia-lyase gene family in Isatis indigotica Fort.</title>
        <authorList>
            <person name="Liu Q."/>
            <person name="Chen J."/>
            <person name="Zhou X."/>
            <person name="Di P."/>
            <person name="Xiao Y."/>
            <person name="Xuan H."/>
            <person name="Zhang L."/>
            <person name="Chen W."/>
        </authorList>
    </citation>
    <scope>NUCLEOTIDE SEQUENCE</scope>
    <source>
        <tissue evidence="1">Salivary gland</tissue>
    </source>
</reference>
<proteinExistence type="evidence at transcript level"/>
<name>A0A0K8RIG7_IXORI</name>
<dbReference type="EMBL" id="GADI01002883">
    <property type="protein sequence ID" value="JAA70925.1"/>
    <property type="molecule type" value="mRNA"/>
</dbReference>
<dbReference type="Gene3D" id="2.60.40.10">
    <property type="entry name" value="Immunoglobulins"/>
    <property type="match status" value="1"/>
</dbReference>
<dbReference type="InterPro" id="IPR036116">
    <property type="entry name" value="FN3_sf"/>
</dbReference>
<dbReference type="CDD" id="cd00063">
    <property type="entry name" value="FN3"/>
    <property type="match status" value="1"/>
</dbReference>
<evidence type="ECO:0000313" key="1">
    <source>
        <dbReference type="EMBL" id="JAA70925.1"/>
    </source>
</evidence>
<organism evidence="1">
    <name type="scientific">Ixodes ricinus</name>
    <name type="common">Common tick</name>
    <name type="synonym">Acarus ricinus</name>
    <dbReference type="NCBI Taxonomy" id="34613"/>
    <lineage>
        <taxon>Eukaryota</taxon>
        <taxon>Metazoa</taxon>
        <taxon>Ecdysozoa</taxon>
        <taxon>Arthropoda</taxon>
        <taxon>Chelicerata</taxon>
        <taxon>Arachnida</taxon>
        <taxon>Acari</taxon>
        <taxon>Parasitiformes</taxon>
        <taxon>Ixodida</taxon>
        <taxon>Ixodoidea</taxon>
        <taxon>Ixodidae</taxon>
        <taxon>Ixodinae</taxon>
        <taxon>Ixodes</taxon>
    </lineage>
</organism>